<evidence type="ECO:0000313" key="2">
    <source>
        <dbReference type="Proteomes" id="UP001345691"/>
    </source>
</evidence>
<sequence>MNFPSDICDIVRGPPASQEIYEIALAPNGAFCIVYTAMNGQMMLTRDRLPHDLEKWLVPGYGGAVSAARDLPTLSVCLGPNKSFFAFDKNEAIWDGLPAAFETALLGLRNVATGGFKPGKNPQCVALGADDTYIMITADGGGVWDLRGTNDFLHNYLSQLKTRKDLCFVLSPHHTGTSMVISPDGATSANVPPSCLGYCRDFQNDWRDSVQREKRQMAVGHTVQQAGHTLHAAHHLFNAVNDNANTFGNGGGGSNGNFWTDTFGNVINNAGNTDPSSFWDPISNVAQAFLQ</sequence>
<comment type="caution">
    <text evidence="1">The sequence shown here is derived from an EMBL/GenBank/DDBJ whole genome shotgun (WGS) entry which is preliminary data.</text>
</comment>
<dbReference type="EMBL" id="JAVRRF010000030">
    <property type="protein sequence ID" value="KAK5052362.1"/>
    <property type="molecule type" value="Genomic_DNA"/>
</dbReference>
<organism evidence="1 2">
    <name type="scientific">Exophiala sideris</name>
    <dbReference type="NCBI Taxonomy" id="1016849"/>
    <lineage>
        <taxon>Eukaryota</taxon>
        <taxon>Fungi</taxon>
        <taxon>Dikarya</taxon>
        <taxon>Ascomycota</taxon>
        <taxon>Pezizomycotina</taxon>
        <taxon>Eurotiomycetes</taxon>
        <taxon>Chaetothyriomycetidae</taxon>
        <taxon>Chaetothyriales</taxon>
        <taxon>Herpotrichiellaceae</taxon>
        <taxon>Exophiala</taxon>
    </lineage>
</organism>
<gene>
    <name evidence="1" type="ORF">LTR69_009898</name>
</gene>
<evidence type="ECO:0000313" key="1">
    <source>
        <dbReference type="EMBL" id="KAK5052362.1"/>
    </source>
</evidence>
<accession>A0ABR0J0D4</accession>
<protein>
    <submittedName>
        <fullName evidence="1">Uncharacterized protein</fullName>
    </submittedName>
</protein>
<reference evidence="1 2" key="1">
    <citation type="submission" date="2023-08" db="EMBL/GenBank/DDBJ databases">
        <title>Black Yeasts Isolated from many extreme environments.</title>
        <authorList>
            <person name="Coleine C."/>
            <person name="Stajich J.E."/>
            <person name="Selbmann L."/>
        </authorList>
    </citation>
    <scope>NUCLEOTIDE SEQUENCE [LARGE SCALE GENOMIC DNA]</scope>
    <source>
        <strain evidence="1 2">CCFEE 6328</strain>
    </source>
</reference>
<name>A0ABR0J0D4_9EURO</name>
<proteinExistence type="predicted"/>
<keyword evidence="2" id="KW-1185">Reference proteome</keyword>
<dbReference type="Proteomes" id="UP001345691">
    <property type="component" value="Unassembled WGS sequence"/>
</dbReference>